<feature type="transmembrane region" description="Helical" evidence="1">
    <location>
        <begin position="607"/>
        <end position="627"/>
    </location>
</feature>
<dbReference type="InterPro" id="IPR050545">
    <property type="entry name" value="Mycobact_MmpL"/>
</dbReference>
<dbReference type="Proteomes" id="UP000502377">
    <property type="component" value="Chromosome"/>
</dbReference>
<dbReference type="PANTHER" id="PTHR33406:SF13">
    <property type="entry name" value="MEMBRANE PROTEIN YDFJ"/>
    <property type="match status" value="1"/>
</dbReference>
<feature type="transmembrane region" description="Helical" evidence="1">
    <location>
        <begin position="322"/>
        <end position="342"/>
    </location>
</feature>
<dbReference type="GO" id="GO:0005886">
    <property type="term" value="C:plasma membrane"/>
    <property type="evidence" value="ECO:0007669"/>
    <property type="project" value="TreeGrafter"/>
</dbReference>
<evidence type="ECO:0000256" key="2">
    <source>
        <dbReference type="SAM" id="SignalP"/>
    </source>
</evidence>
<feature type="transmembrane region" description="Helical" evidence="1">
    <location>
        <begin position="348"/>
        <end position="371"/>
    </location>
</feature>
<accession>A0A6G5QLX8</accession>
<feature type="signal peptide" evidence="2">
    <location>
        <begin position="1"/>
        <end position="19"/>
    </location>
</feature>
<sequence>MKKSARFFIFLAAFLAALAVCFTSAKKINADIFSLVNFENSTEQTALKSMLDSASNEFLLASNLPEFLEKSEILAEQSGVFEEYRAKQDVNLTSYPTQLNALKIALLNEQTYELLVKDKNEFFKQSAQNLFNQFAFKPLNAKDDFFALSSHMSLESSKISLNLSNLMLEAASEDAKFYLVKARLKPGYEPRNLIKFYENIRELAAQDGVQAYASCGALYGAYGKKGGDKESAAMSAVSLSLCAIFLLLAFKNLRIFCVVFVAIFGFACGLAASLLIYESLSVMIVVIGTSLVGLMFDFALHWLGKNQNAPVAAASVRPMLKIFLLGLCITMSGYGVFAFSSLELLRQTAIFSLFTLLGAFLFTYFCLPFIFEGATFSQSAAFSRFFDKFAGLCERAARALNLKILLAAFALCAGILALNFKSLSAPEQIKDYASSPAELLEQSKKISEITGAAPQNSVIVLKGGDDLVGDEKRLMRELKQVNLVKDYASVSKFILSRAEQENVKNIFKEAVKDEEIFKIYAQLGLSAELVKSELEKIANAKIIGASEILEFDAAKNLTRFLPSKNSSAVYAEGLAGGAKTDEILKANGAFSVDFVGALNQNLTEAKAWAVILKGGAFLLAFALLWAFFGAARSFLVMSVIALGVLAVLCGFAALGIHVNIFAIFGLILASAVGIDYLIFALNENLSRRERVFGIFAAFITSFISFFALSFSQTPAVSVFGLAVSLCVAFYGLAACTLAMKNLA</sequence>
<dbReference type="AlphaFoldDB" id="A0A6G5QLX8"/>
<feature type="transmembrane region" description="Helical" evidence="1">
    <location>
        <begin position="634"/>
        <end position="654"/>
    </location>
</feature>
<organism evidence="3 4">
    <name type="scientific">Campylobacter rectus</name>
    <name type="common">Wolinella recta</name>
    <dbReference type="NCBI Taxonomy" id="203"/>
    <lineage>
        <taxon>Bacteria</taxon>
        <taxon>Pseudomonadati</taxon>
        <taxon>Campylobacterota</taxon>
        <taxon>Epsilonproteobacteria</taxon>
        <taxon>Campylobacterales</taxon>
        <taxon>Campylobacteraceae</taxon>
        <taxon>Campylobacter</taxon>
    </lineage>
</organism>
<keyword evidence="2" id="KW-0732">Signal</keyword>
<feature type="chain" id="PRO_5026308634" evidence="2">
    <location>
        <begin position="20"/>
        <end position="743"/>
    </location>
</feature>
<evidence type="ECO:0000256" key="1">
    <source>
        <dbReference type="SAM" id="Phobius"/>
    </source>
</evidence>
<feature type="transmembrane region" description="Helical" evidence="1">
    <location>
        <begin position="255"/>
        <end position="276"/>
    </location>
</feature>
<keyword evidence="1" id="KW-1133">Transmembrane helix</keyword>
<keyword evidence="1" id="KW-0472">Membrane</keyword>
<dbReference type="PANTHER" id="PTHR33406">
    <property type="entry name" value="MEMBRANE PROTEIN MJ1562-RELATED"/>
    <property type="match status" value="1"/>
</dbReference>
<evidence type="ECO:0000313" key="3">
    <source>
        <dbReference type="EMBL" id="QCD46708.1"/>
    </source>
</evidence>
<feature type="transmembrane region" description="Helical" evidence="1">
    <location>
        <begin position="660"/>
        <end position="679"/>
    </location>
</feature>
<feature type="transmembrane region" description="Helical" evidence="1">
    <location>
        <begin position="716"/>
        <end position="739"/>
    </location>
</feature>
<name>A0A6G5QLX8_CAMRE</name>
<feature type="transmembrane region" description="Helical" evidence="1">
    <location>
        <begin position="400"/>
        <end position="420"/>
    </location>
</feature>
<dbReference type="EMBL" id="CP012543">
    <property type="protein sequence ID" value="QCD46708.1"/>
    <property type="molecule type" value="Genomic_DNA"/>
</dbReference>
<keyword evidence="1" id="KW-0812">Transmembrane</keyword>
<proteinExistence type="predicted"/>
<evidence type="ECO:0000313" key="4">
    <source>
        <dbReference type="Proteomes" id="UP000502377"/>
    </source>
</evidence>
<feature type="transmembrane region" description="Helical" evidence="1">
    <location>
        <begin position="282"/>
        <end position="302"/>
    </location>
</feature>
<gene>
    <name evidence="3" type="ORF">CRECT_1042</name>
</gene>
<feature type="transmembrane region" description="Helical" evidence="1">
    <location>
        <begin position="691"/>
        <end position="710"/>
    </location>
</feature>
<protein>
    <submittedName>
        <fullName evidence="3">Putative membrane protein</fullName>
    </submittedName>
</protein>
<dbReference type="SUPFAM" id="SSF82866">
    <property type="entry name" value="Multidrug efflux transporter AcrB transmembrane domain"/>
    <property type="match status" value="2"/>
</dbReference>
<feature type="transmembrane region" description="Helical" evidence="1">
    <location>
        <begin position="232"/>
        <end position="250"/>
    </location>
</feature>
<reference evidence="3 4" key="1">
    <citation type="submission" date="2016-07" db="EMBL/GenBank/DDBJ databases">
        <title>Comparative genomics of the Campylobacter concisus group.</title>
        <authorList>
            <person name="Miller W.G."/>
            <person name="Yee E."/>
            <person name="Chapman M.H."/>
            <person name="Huynh S."/>
            <person name="Bono J.L."/>
            <person name="On S.L.W."/>
            <person name="StLeger J."/>
            <person name="Foster G."/>
            <person name="Parker C.T."/>
        </authorList>
    </citation>
    <scope>NUCLEOTIDE SEQUENCE [LARGE SCALE GENOMIC DNA]</scope>
    <source>
        <strain evidence="3 4">ATCC 33238</strain>
    </source>
</reference>
<dbReference type="KEGG" id="crx:CRECT_1042"/>
<dbReference type="RefSeq" id="WP_002945563.1">
    <property type="nucleotide sequence ID" value="NZ_CP012543.1"/>
</dbReference>